<dbReference type="SUPFAM" id="SSF51294">
    <property type="entry name" value="Hedgehog/intein (Hint) domain"/>
    <property type="match status" value="2"/>
</dbReference>
<evidence type="ECO:0000256" key="4">
    <source>
        <dbReference type="ARBA" id="ARBA00023000"/>
    </source>
</evidence>
<feature type="domain" description="DOD-type homing endonuclease" evidence="10">
    <location>
        <begin position="298"/>
        <end position="447"/>
    </location>
</feature>
<comment type="caution">
    <text evidence="8">Lacks conserved residue(s) required for the propagation of feature annotation.</text>
</comment>
<evidence type="ECO:0000256" key="5">
    <source>
        <dbReference type="ARBA" id="ARBA00023029"/>
    </source>
</evidence>
<evidence type="ECO:0000256" key="8">
    <source>
        <dbReference type="HAMAP-Rule" id="MF_00322"/>
    </source>
</evidence>
<evidence type="ECO:0000256" key="2">
    <source>
        <dbReference type="ARBA" id="ARBA00022813"/>
    </source>
</evidence>
<dbReference type="PROSITE" id="PS50818">
    <property type="entry name" value="INTEIN_C_TER"/>
    <property type="match status" value="2"/>
</dbReference>
<dbReference type="PROSITE" id="PS50817">
    <property type="entry name" value="INTEIN_N_TER"/>
    <property type="match status" value="2"/>
</dbReference>
<feature type="binding site" evidence="8">
    <location>
        <begin position="636"/>
        <end position="637"/>
    </location>
    <ligand>
        <name>ATP</name>
        <dbReference type="ChEBI" id="CHEBI:30616"/>
    </ligand>
</feature>
<feature type="compositionally biased region" description="Basic and acidic residues" evidence="9">
    <location>
        <begin position="1578"/>
        <end position="1588"/>
    </location>
</feature>
<comment type="function">
    <text evidence="8">Relaxes both positive and negative superturns and exhibits a strong decatenase activity.</text>
</comment>
<evidence type="ECO:0000256" key="6">
    <source>
        <dbReference type="ARBA" id="ARBA00023125"/>
    </source>
</evidence>
<dbReference type="SUPFAM" id="SSF55874">
    <property type="entry name" value="ATPase domain of HSP90 chaperone/DNA topoisomerase II/histidine kinase"/>
    <property type="match status" value="1"/>
</dbReference>
<dbReference type="Gene3D" id="2.170.16.10">
    <property type="entry name" value="Hedgehog/Intein (Hint) domain"/>
    <property type="match status" value="4"/>
</dbReference>
<keyword evidence="3 8" id="KW-0067">ATP-binding</keyword>
<dbReference type="InterPro" id="IPR020568">
    <property type="entry name" value="Ribosomal_Su5_D2-typ_SF"/>
</dbReference>
<dbReference type="Pfam" id="PF09239">
    <property type="entry name" value="Topo-VIb_trans"/>
    <property type="match status" value="1"/>
</dbReference>
<name>A0A8T3YMJ2_9ARCH</name>
<dbReference type="PANTHER" id="PTHR48444">
    <property type="entry name" value="DNA TOPOISOMERASE 6 SUBUNIT B"/>
    <property type="match status" value="1"/>
</dbReference>
<dbReference type="GO" id="GO:0016539">
    <property type="term" value="P:intein-mediated protein splicing"/>
    <property type="evidence" value="ECO:0007669"/>
    <property type="project" value="InterPro"/>
</dbReference>
<dbReference type="InterPro" id="IPR014721">
    <property type="entry name" value="Ribsml_uS5_D2-typ_fold_subgr"/>
</dbReference>
<evidence type="ECO:0000256" key="3">
    <source>
        <dbReference type="ARBA" id="ARBA00022840"/>
    </source>
</evidence>
<feature type="binding site" evidence="8">
    <location>
        <position position="1494"/>
    </location>
    <ligand>
        <name>ATP</name>
        <dbReference type="ChEBI" id="CHEBI:30616"/>
    </ligand>
</feature>
<feature type="region of interest" description="Disordered" evidence="9">
    <location>
        <begin position="1578"/>
        <end position="1630"/>
    </location>
</feature>
<gene>
    <name evidence="8 11" type="primary">top6B</name>
    <name evidence="11" type="ORF">HY544_05570</name>
</gene>
<evidence type="ECO:0000256" key="9">
    <source>
        <dbReference type="SAM" id="MobiDB-lite"/>
    </source>
</evidence>
<keyword evidence="6 8" id="KW-0238">DNA-binding</keyword>
<dbReference type="InterPro" id="IPR004860">
    <property type="entry name" value="LAGLIDADG_dom"/>
</dbReference>
<feature type="binding site" evidence="8">
    <location>
        <position position="615"/>
    </location>
    <ligand>
        <name>ATP</name>
        <dbReference type="ChEBI" id="CHEBI:30616"/>
    </ligand>
</feature>
<dbReference type="HAMAP" id="MF_00322">
    <property type="entry name" value="Top6B"/>
    <property type="match status" value="1"/>
</dbReference>
<dbReference type="CDD" id="cd00823">
    <property type="entry name" value="TopoIIB_Trans"/>
    <property type="match status" value="1"/>
</dbReference>
<evidence type="ECO:0000313" key="11">
    <source>
        <dbReference type="EMBL" id="MBI4210940.1"/>
    </source>
</evidence>
<dbReference type="Gene3D" id="3.30.230.10">
    <property type="match status" value="1"/>
</dbReference>
<dbReference type="PROSITE" id="PS50819">
    <property type="entry name" value="INTEIN_ENDONUCLEASE"/>
    <property type="match status" value="2"/>
</dbReference>
<dbReference type="EC" id="5.6.2.2" evidence="8"/>
<dbReference type="InterPro" id="IPR006141">
    <property type="entry name" value="Intein_N"/>
</dbReference>
<dbReference type="PRINTS" id="PR00379">
    <property type="entry name" value="INTEIN"/>
</dbReference>
<dbReference type="GO" id="GO:0003918">
    <property type="term" value="F:DNA topoisomerase type II (double strand cut, ATP-hydrolyzing) activity"/>
    <property type="evidence" value="ECO:0007669"/>
    <property type="project" value="UniProtKB-UniRule"/>
</dbReference>
<keyword evidence="7 8" id="KW-0413">Isomerase</keyword>
<dbReference type="NCBIfam" id="TIGR01052">
    <property type="entry name" value="top6b"/>
    <property type="match status" value="1"/>
</dbReference>
<evidence type="ECO:0000313" key="12">
    <source>
        <dbReference type="Proteomes" id="UP000732298"/>
    </source>
</evidence>
<comment type="catalytic activity">
    <reaction evidence="8">
        <text>ATP-dependent breakage, passage and rejoining of double-stranded DNA.</text>
        <dbReference type="EC" id="5.6.2.2"/>
    </reaction>
</comment>
<feature type="binding site" evidence="8">
    <location>
        <position position="583"/>
    </location>
    <ligand>
        <name>ATP</name>
        <dbReference type="ChEBI" id="CHEBI:30616"/>
    </ligand>
</feature>
<dbReference type="GO" id="GO:0006265">
    <property type="term" value="P:DNA topological change"/>
    <property type="evidence" value="ECO:0007669"/>
    <property type="project" value="UniProtKB-UniRule"/>
</dbReference>
<evidence type="ECO:0000256" key="1">
    <source>
        <dbReference type="ARBA" id="ARBA00022741"/>
    </source>
</evidence>
<comment type="similarity">
    <text evidence="8">Belongs to the TOP6B family.</text>
</comment>
<dbReference type="InterPro" id="IPR036844">
    <property type="entry name" value="Hint_dom_sf"/>
</dbReference>
<organism evidence="11 12">
    <name type="scientific">Candidatus Iainarchaeum sp</name>
    <dbReference type="NCBI Taxonomy" id="3101447"/>
    <lineage>
        <taxon>Archaea</taxon>
        <taxon>Candidatus Iainarchaeota</taxon>
        <taxon>Candidatus Iainarchaeia</taxon>
        <taxon>Candidatus Iainarchaeales</taxon>
        <taxon>Candidatus Iainarchaeaceae</taxon>
        <taxon>Candidatus Iainarchaeum</taxon>
    </lineage>
</organism>
<protein>
    <recommendedName>
        <fullName evidence="8">Type 2 DNA topoisomerase 6 subunit B</fullName>
        <ecNumber evidence="8">5.6.2.2</ecNumber>
    </recommendedName>
    <alternativeName>
        <fullName evidence="8">Type II DNA topoisomerase VI subunit B</fullName>
        <shortName evidence="8">TopoVI-B</shortName>
    </alternativeName>
</protein>
<dbReference type="Proteomes" id="UP000732298">
    <property type="component" value="Unassembled WGS sequence"/>
</dbReference>
<dbReference type="EMBL" id="JACQPB010000053">
    <property type="protein sequence ID" value="MBI4210940.1"/>
    <property type="molecule type" value="Genomic_DNA"/>
</dbReference>
<dbReference type="PANTHER" id="PTHR48444:SF1">
    <property type="entry name" value="DNA TOPOISOMERASE 6 SUBUNIT B"/>
    <property type="match status" value="1"/>
</dbReference>
<dbReference type="InterPro" id="IPR005734">
    <property type="entry name" value="TopoVI_B"/>
</dbReference>
<feature type="domain" description="DOD-type homing endonuclease" evidence="10">
    <location>
        <begin position="873"/>
        <end position="1015"/>
    </location>
</feature>
<dbReference type="Pfam" id="PF14890">
    <property type="entry name" value="Intein_splicing"/>
    <property type="match status" value="2"/>
</dbReference>
<proteinExistence type="inferred from homology"/>
<dbReference type="GO" id="GO:0004519">
    <property type="term" value="F:endonuclease activity"/>
    <property type="evidence" value="ECO:0007669"/>
    <property type="project" value="InterPro"/>
</dbReference>
<accession>A0A8T3YMJ2</accession>
<evidence type="ECO:0000256" key="7">
    <source>
        <dbReference type="ARBA" id="ARBA00023235"/>
    </source>
</evidence>
<comment type="caution">
    <text evidence="11">The sequence shown here is derived from an EMBL/GenBank/DDBJ whole genome shotgun (WGS) entry which is preliminary data.</text>
</comment>
<dbReference type="GO" id="GO:0003677">
    <property type="term" value="F:DNA binding"/>
    <property type="evidence" value="ECO:0007669"/>
    <property type="project" value="UniProtKB-UniRule"/>
</dbReference>
<keyword evidence="2" id="KW-0068">Autocatalytic cleavage</keyword>
<keyword evidence="4" id="KW-0651">Protein splicing</keyword>
<dbReference type="GO" id="GO:0005524">
    <property type="term" value="F:ATP binding"/>
    <property type="evidence" value="ECO:0007669"/>
    <property type="project" value="UniProtKB-UniRule"/>
</dbReference>
<evidence type="ECO:0000259" key="10">
    <source>
        <dbReference type="PROSITE" id="PS50819"/>
    </source>
</evidence>
<sequence>MAEEEKGAESEKGLSAEEIAKEFKEHSVAEFFKKNMQMLGLTGKIKTLTTIVHEYCTNSVTGDTPTVTRKDGEVMIEKIGTLIGSLMENNGFEYSQKNEAESLRDFQKFEVLCFDKQTNNLKFKEVQSIHRHKMGLGEKIFRIKTVGGRTVEATRHHGLFSLRNGKIVETKAGELNVGDYLVAPRKPWIEETRKEINILEHSLKLSNSELGEFSIYGVKDLLYENKELKDKIKSQLGTKEKNLDFYRNYMKCDRLPLRLLKVLNHEELKFFVHCKVGSRHSKYMLPTVIPISKELMRFLGFYIAEGSTRKTMAESTLSFGAHEKEHIEYSKFLAEQVFGLKPIVKNSHRTAINVVMPSRTLSFVLTKIFKCGLGARNKKIPSIVFSTSKELSREFLFAYLAGDGYPSKTLFDSLIRGNFDIKQKITMATASQELSTGLQYLLSGLGYSYSFCQNKPEKRVIAGKLGMFGESYTIEFYTNQKNSPLNFYPLEIGGVEAIVEPKLKWAINKRGQQIASYEKIISLKLKEASIPKDAWKFISGDLGLLQITSVEEREPEENEYVYDYSVEGDENFVGGYGAFCLHNSLDACEEAKILPDIEVQIKELGDEYYEVTVKDNGPGLTQETVGKALGKLLAGTKFHRMMQLRGQQGIGACMKSDTLVPLADGRVMAIREIVDKNMVNEGALSIDLKTLKVCRGKIVKCWKVKNPYFVKLKTAKGLEISLTPENPVLTVKNGALEWIRADEAEKGTKIAAPNKIFAFTNSKRTLDIFDSAKIQVDEPKFMNEIKTILMGKYGSINAIAQRFGVKKDTARNWFSRKMPNGNTRGRITFEILKKMAHDAGFSEEEIYQRISRIGRNGTFSKIPVYIEAETAWIAGLIAGDGHMSSEKDDKWGVNVTFTNKNKKLIGEYKSIIEKKFGLKTQTYLHDTKKYYTVQCSSKVLSEIFEFFGVKRGKKSDCFVLSDGLFSQNEEIIAAYLKGLFDAEGSVSVEKRTITLTLYNKCAIEQVFHALLRIGIHASINKDGNQKRISITEKENIYRFLEKVGLSDESKADKVIRIINSGKQNTQTDTIPGINRAIESEVRRMQLPLTVLPSMSYSAIHSKNVSRRALKQAIQVINLQQENWFLHALANAEVSWLEVVETKLEKNTEEFVYDLEIEEHHNFIAGGIICHNSGATMLSQITTGKATSVLTGTGKGKPFSAEITIDPKKNEPKLANLTEIAREFHGTIIKAKFKGVKYVNSEQAPLEYLRRTAIANPHAQITLIEPSGEKTVFKRTLKDIPGKPTEMKPHPKGVTIDDLVSLAKYTDARKVDTFLKNTFDRLGDKAIEELAKGISFDLKKDPRQLTWEEAEEIVKQFKKITFIAPRTDGLIPIGEDRISKSLKNIVNPEFLAVITRKPTVYSGGFPFQVEVGIAYGGEAGRMGDTNEEGVQQKKIEIMRFANRAPLLFDTGGCAITKAVQSIDWKRYGMRDYENAPLTIFVNLISVHIPYTSAGKQAISDEDEIMEELRLALMESGRKIYTYIGHQRRQAEKEAKRKMFYKYASEVAGAVADLTGKVKKEIEGKLHNLVLRHLKLEEQKEKQTEEKSELSEEEIEKDYEKHKDKEKKNVEKNPKKKGRLESFAGDGTEGGE</sequence>
<dbReference type="InterPro" id="IPR030934">
    <property type="entry name" value="Intein_C"/>
</dbReference>
<dbReference type="InterPro" id="IPR027434">
    <property type="entry name" value="Homing_endonucl"/>
</dbReference>
<dbReference type="GO" id="GO:0006260">
    <property type="term" value="P:DNA replication"/>
    <property type="evidence" value="ECO:0007669"/>
    <property type="project" value="UniProtKB-UniRule"/>
</dbReference>
<dbReference type="InterPro" id="IPR003587">
    <property type="entry name" value="Hint_dom_N"/>
</dbReference>
<dbReference type="SUPFAM" id="SSF54211">
    <property type="entry name" value="Ribosomal protein S5 domain 2-like"/>
    <property type="match status" value="1"/>
</dbReference>
<dbReference type="Gene3D" id="3.30.565.10">
    <property type="entry name" value="Histidine kinase-like ATPase, C-terminal domain"/>
    <property type="match status" value="2"/>
</dbReference>
<comment type="subunit">
    <text evidence="8">Homodimer. Heterotetramer of two Top6A and two Top6B chains.</text>
</comment>
<dbReference type="NCBIfam" id="TIGR01445">
    <property type="entry name" value="intein_Nterm"/>
    <property type="match status" value="2"/>
</dbReference>
<dbReference type="InterPro" id="IPR036890">
    <property type="entry name" value="HATPase_C_sf"/>
</dbReference>
<dbReference type="Pfam" id="PF14528">
    <property type="entry name" value="LAGLIDADG_3"/>
    <property type="match status" value="2"/>
</dbReference>
<dbReference type="CDD" id="cd00081">
    <property type="entry name" value="Hint"/>
    <property type="match status" value="3"/>
</dbReference>
<dbReference type="Gene3D" id="3.10.28.10">
    <property type="entry name" value="Homing endonucleases"/>
    <property type="match status" value="2"/>
</dbReference>
<dbReference type="InterPro" id="IPR004042">
    <property type="entry name" value="Intein_endonuc_central"/>
</dbReference>
<dbReference type="SMART" id="SM00305">
    <property type="entry name" value="HintC"/>
    <property type="match status" value="2"/>
</dbReference>
<keyword evidence="1 8" id="KW-0547">Nucleotide-binding</keyword>
<dbReference type="Gene3D" id="1.10.8.50">
    <property type="match status" value="1"/>
</dbReference>
<keyword evidence="5 8" id="KW-0799">Topoisomerase</keyword>
<dbReference type="SMART" id="SM00306">
    <property type="entry name" value="HintN"/>
    <property type="match status" value="2"/>
</dbReference>
<dbReference type="SUPFAM" id="SSF55608">
    <property type="entry name" value="Homing endonucleases"/>
    <property type="match status" value="3"/>
</dbReference>
<dbReference type="NCBIfam" id="NF003218">
    <property type="entry name" value="PRK04184.1"/>
    <property type="match status" value="1"/>
</dbReference>
<feature type="compositionally biased region" description="Basic and acidic residues" evidence="9">
    <location>
        <begin position="1596"/>
        <end position="1611"/>
    </location>
</feature>
<dbReference type="InterPro" id="IPR003586">
    <property type="entry name" value="Hint_dom_C"/>
</dbReference>
<dbReference type="InterPro" id="IPR006142">
    <property type="entry name" value="INTEIN"/>
</dbReference>
<reference evidence="11" key="1">
    <citation type="submission" date="2020-07" db="EMBL/GenBank/DDBJ databases">
        <title>Huge and variable diversity of episymbiotic CPR bacteria and DPANN archaea in groundwater ecosystems.</title>
        <authorList>
            <person name="He C.Y."/>
            <person name="Keren R."/>
            <person name="Whittaker M."/>
            <person name="Farag I.F."/>
            <person name="Doudna J."/>
            <person name="Cate J.H.D."/>
            <person name="Banfield J.F."/>
        </authorList>
    </citation>
    <scope>NUCLEOTIDE SEQUENCE</scope>
    <source>
        <strain evidence="11">NC_groundwater_1296_Ag_S-0.2um_52_80</strain>
    </source>
</reference>
<dbReference type="InterPro" id="IPR015320">
    <property type="entry name" value="TopoVI_B_transducer"/>
</dbReference>
<dbReference type="NCBIfam" id="TIGR01443">
    <property type="entry name" value="intein_Cterm"/>
    <property type="match status" value="2"/>
</dbReference>